<evidence type="ECO:0000256" key="2">
    <source>
        <dbReference type="ARBA" id="ARBA00005046"/>
    </source>
</evidence>
<organism evidence="8 9">
    <name type="scientific">Domibacillus aminovorans</name>
    <dbReference type="NCBI Taxonomy" id="29332"/>
    <lineage>
        <taxon>Bacteria</taxon>
        <taxon>Bacillati</taxon>
        <taxon>Bacillota</taxon>
        <taxon>Bacilli</taxon>
        <taxon>Bacillales</taxon>
        <taxon>Bacillaceae</taxon>
        <taxon>Domibacillus</taxon>
    </lineage>
</organism>
<comment type="similarity">
    <text evidence="3 6">Belongs to the MoaB/Mog family.</text>
</comment>
<evidence type="ECO:0000259" key="7">
    <source>
        <dbReference type="SMART" id="SM00852"/>
    </source>
</evidence>
<comment type="caution">
    <text evidence="8">The sequence shown here is derived from an EMBL/GenBank/DDBJ whole genome shotgun (WGS) entry which is preliminary data.</text>
</comment>
<evidence type="ECO:0000256" key="4">
    <source>
        <dbReference type="ARBA" id="ARBA00015262"/>
    </source>
</evidence>
<dbReference type="NCBIfam" id="TIGR00177">
    <property type="entry name" value="molyb_syn"/>
    <property type="match status" value="1"/>
</dbReference>
<evidence type="ECO:0000256" key="6">
    <source>
        <dbReference type="PIRNR" id="PIRNR006443"/>
    </source>
</evidence>
<protein>
    <recommendedName>
        <fullName evidence="4 6">Molybdenum cofactor biosynthesis protein B</fullName>
    </recommendedName>
</protein>
<dbReference type="RefSeq" id="WP_018395350.1">
    <property type="nucleotide sequence ID" value="NZ_LQWZ01000014.1"/>
</dbReference>
<dbReference type="PIRSF" id="PIRSF006443">
    <property type="entry name" value="MoaB"/>
    <property type="match status" value="1"/>
</dbReference>
<dbReference type="GO" id="GO:0006777">
    <property type="term" value="P:Mo-molybdopterin cofactor biosynthetic process"/>
    <property type="evidence" value="ECO:0007669"/>
    <property type="project" value="UniProtKB-UniRule"/>
</dbReference>
<accession>A0A177KXY8</accession>
<evidence type="ECO:0000256" key="5">
    <source>
        <dbReference type="ARBA" id="ARBA00023150"/>
    </source>
</evidence>
<dbReference type="Gene3D" id="3.40.980.10">
    <property type="entry name" value="MoaB/Mog-like domain"/>
    <property type="match status" value="1"/>
</dbReference>
<reference evidence="8 9" key="1">
    <citation type="submission" date="2016-01" db="EMBL/GenBank/DDBJ databases">
        <title>Investigation of taxonomic status of Bacillus aminovorans.</title>
        <authorList>
            <person name="Verma A."/>
            <person name="Pal Y."/>
            <person name="Krishnamurthi S."/>
        </authorList>
    </citation>
    <scope>NUCLEOTIDE SEQUENCE [LARGE SCALE GENOMIC DNA]</scope>
    <source>
        <strain evidence="8 9">DSM 4337</strain>
    </source>
</reference>
<feature type="domain" description="MoaB/Mog" evidence="7">
    <location>
        <begin position="14"/>
        <end position="160"/>
    </location>
</feature>
<dbReference type="InterPro" id="IPR036425">
    <property type="entry name" value="MoaB/Mog-like_dom_sf"/>
</dbReference>
<evidence type="ECO:0000256" key="3">
    <source>
        <dbReference type="ARBA" id="ARBA00006112"/>
    </source>
</evidence>
<dbReference type="GO" id="GO:0005829">
    <property type="term" value="C:cytosol"/>
    <property type="evidence" value="ECO:0007669"/>
    <property type="project" value="TreeGrafter"/>
</dbReference>
<dbReference type="EMBL" id="LQWZ01000014">
    <property type="protein sequence ID" value="OAH57421.1"/>
    <property type="molecule type" value="Genomic_DNA"/>
</dbReference>
<keyword evidence="5 6" id="KW-0501">Molybdenum cofactor biosynthesis</keyword>
<dbReference type="Pfam" id="PF00994">
    <property type="entry name" value="MoCF_biosynth"/>
    <property type="match status" value="1"/>
</dbReference>
<comment type="function">
    <text evidence="1 6">May be involved in the biosynthesis of molybdopterin.</text>
</comment>
<dbReference type="InterPro" id="IPR012245">
    <property type="entry name" value="MoaB"/>
</dbReference>
<dbReference type="SUPFAM" id="SSF53218">
    <property type="entry name" value="Molybdenum cofactor biosynthesis proteins"/>
    <property type="match status" value="1"/>
</dbReference>
<proteinExistence type="inferred from homology"/>
<dbReference type="OrthoDB" id="9784492at2"/>
<name>A0A177KXY8_9BACI</name>
<dbReference type="PANTHER" id="PTHR43232">
    <property type="entry name" value="MOLYBDENUM COFACTOR BIOSYNTHESIS PROTEIN B"/>
    <property type="match status" value="1"/>
</dbReference>
<dbReference type="SMART" id="SM00852">
    <property type="entry name" value="MoCF_biosynth"/>
    <property type="match status" value="1"/>
</dbReference>
<evidence type="ECO:0000313" key="9">
    <source>
        <dbReference type="Proteomes" id="UP000077271"/>
    </source>
</evidence>
<dbReference type="UniPathway" id="UPA00344"/>
<dbReference type="Proteomes" id="UP000077271">
    <property type="component" value="Unassembled WGS sequence"/>
</dbReference>
<dbReference type="AlphaFoldDB" id="A0A177KXY8"/>
<evidence type="ECO:0000313" key="8">
    <source>
        <dbReference type="EMBL" id="OAH57421.1"/>
    </source>
</evidence>
<dbReference type="CDD" id="cd00886">
    <property type="entry name" value="MogA_MoaB"/>
    <property type="match status" value="1"/>
</dbReference>
<dbReference type="PANTHER" id="PTHR43232:SF2">
    <property type="entry name" value="MOLYBDENUM COFACTOR BIOSYNTHESIS PROTEIN B"/>
    <property type="match status" value="1"/>
</dbReference>
<dbReference type="InterPro" id="IPR001453">
    <property type="entry name" value="MoaB/Mog_dom"/>
</dbReference>
<sequence>MSVDFSNDLLVSVAVLTVSDTRTEETDKSGIHIKELLKKAGHTIIDYAIVPDEQTAIARIIQKWLHDKEMDLIIVTGGTGIAPRDVTIETVQPFFEKEIPGFGEIFRYLSFTEDIGTKAMLSRAAAGTAGGNKLLFALPGSRGAVDLAMKRLILPEAAHLLHEVRK</sequence>
<gene>
    <name evidence="8" type="ORF">AWH48_19240</name>
</gene>
<dbReference type="FunFam" id="3.40.980.10:FF:000006">
    <property type="entry name" value="Molybdenum cofactor biosynthesis protein B"/>
    <property type="match status" value="1"/>
</dbReference>
<evidence type="ECO:0000256" key="1">
    <source>
        <dbReference type="ARBA" id="ARBA00003487"/>
    </source>
</evidence>
<comment type="pathway">
    <text evidence="2 6">Cofactor biosynthesis; molybdopterin biosynthesis.</text>
</comment>